<dbReference type="PROSITE" id="PS51257">
    <property type="entry name" value="PROKAR_LIPOPROTEIN"/>
    <property type="match status" value="1"/>
</dbReference>
<dbReference type="InterPro" id="IPR038140">
    <property type="entry name" value="DotD_sf"/>
</dbReference>
<dbReference type="Proteomes" id="UP000475079">
    <property type="component" value="Unassembled WGS sequence"/>
</dbReference>
<accession>A0A6L5EG52</accession>
<evidence type="ECO:0000313" key="2">
    <source>
        <dbReference type="EMBL" id="MPQ54336.1"/>
    </source>
</evidence>
<protein>
    <submittedName>
        <fullName evidence="2">DotD/TraH family lipoprotein</fullName>
    </submittedName>
</protein>
<name>A0A6L5EG52_9ENTR</name>
<reference evidence="2 3" key="1">
    <citation type="submission" date="2019-10" db="EMBL/GenBank/DDBJ databases">
        <title>Characterization of a new Citrobacter species.</title>
        <authorList>
            <person name="Goncalves Ribeiro T."/>
            <person name="Izdebski R."/>
            <person name="Urbanowicz P."/>
            <person name="Carmeli Y."/>
            <person name="Gniadkowski M."/>
            <person name="Peixe L."/>
        </authorList>
    </citation>
    <scope>NUCLEOTIDE SEQUENCE [LARGE SCALE GENOMIC DNA]</scope>
    <source>
        <strain evidence="2 3">NMI7905_11</strain>
    </source>
</reference>
<dbReference type="RefSeq" id="WP_152400118.1">
    <property type="nucleotide sequence ID" value="NZ_WHIY01000028.1"/>
</dbReference>
<dbReference type="InterPro" id="IPR031817">
    <property type="entry name" value="DotD"/>
</dbReference>
<proteinExistence type="predicted"/>
<feature type="signal peptide" evidence="1">
    <location>
        <begin position="1"/>
        <end position="29"/>
    </location>
</feature>
<dbReference type="Pfam" id="PF16816">
    <property type="entry name" value="DotD"/>
    <property type="match status" value="1"/>
</dbReference>
<dbReference type="Gene3D" id="3.55.50.60">
    <property type="entry name" value="DotD protein"/>
    <property type="match status" value="1"/>
</dbReference>
<dbReference type="AlphaFoldDB" id="A0A6L5EG52"/>
<sequence>MKQFIPAVMLAGVLLAGCQSFSRPAPASAAPDRYGAASDVAVTRHAQYRMWDKGIYSSTTLQPSATQLIRANSDALSFDWEGDAIELLAELARVRGLTFNYSGVRLPLPVTLHVRGMTFTNVLRLIESQTAWRATLHQYPGLLQVSFMQPESGRK</sequence>
<evidence type="ECO:0000256" key="1">
    <source>
        <dbReference type="SAM" id="SignalP"/>
    </source>
</evidence>
<evidence type="ECO:0000313" key="3">
    <source>
        <dbReference type="Proteomes" id="UP000475079"/>
    </source>
</evidence>
<keyword evidence="2" id="KW-0449">Lipoprotein</keyword>
<comment type="caution">
    <text evidence="2">The sequence shown here is derived from an EMBL/GenBank/DDBJ whole genome shotgun (WGS) entry which is preliminary data.</text>
</comment>
<feature type="chain" id="PRO_5026758107" evidence="1">
    <location>
        <begin position="30"/>
        <end position="155"/>
    </location>
</feature>
<gene>
    <name evidence="2" type="ORF">GBB84_25995</name>
</gene>
<keyword evidence="3" id="KW-1185">Reference proteome</keyword>
<organism evidence="2 3">
    <name type="scientific">Citrobacter telavivensis</name>
    <dbReference type="NCBI Taxonomy" id="2653932"/>
    <lineage>
        <taxon>Bacteria</taxon>
        <taxon>Pseudomonadati</taxon>
        <taxon>Pseudomonadota</taxon>
        <taxon>Gammaproteobacteria</taxon>
        <taxon>Enterobacterales</taxon>
        <taxon>Enterobacteriaceae</taxon>
        <taxon>Citrobacter</taxon>
    </lineage>
</organism>
<keyword evidence="1" id="KW-0732">Signal</keyword>
<dbReference type="EMBL" id="WHIY01000028">
    <property type="protein sequence ID" value="MPQ54336.1"/>
    <property type="molecule type" value="Genomic_DNA"/>
</dbReference>